<evidence type="ECO:0000313" key="2">
    <source>
        <dbReference type="EMBL" id="GLQ56029.1"/>
    </source>
</evidence>
<gene>
    <name evidence="2" type="ORF">GCM10010862_32880</name>
</gene>
<feature type="domain" description="PD-(D/E)XK endonuclease-like" evidence="1">
    <location>
        <begin position="721"/>
        <end position="921"/>
    </location>
</feature>
<reference evidence="3" key="1">
    <citation type="journal article" date="2019" name="Int. J. Syst. Evol. Microbiol.">
        <title>The Global Catalogue of Microorganisms (GCM) 10K type strain sequencing project: providing services to taxonomists for standard genome sequencing and annotation.</title>
        <authorList>
            <consortium name="The Broad Institute Genomics Platform"/>
            <consortium name="The Broad Institute Genome Sequencing Center for Infectious Disease"/>
            <person name="Wu L."/>
            <person name="Ma J."/>
        </authorList>
    </citation>
    <scope>NUCLEOTIDE SEQUENCE [LARGE SCALE GENOMIC DNA]</scope>
    <source>
        <strain evidence="3">NBRC 112416</strain>
    </source>
</reference>
<dbReference type="InterPro" id="IPR014153">
    <property type="entry name" value="Ds_break_AddB"/>
</dbReference>
<accession>A0ABQ5W872</accession>
<dbReference type="InterPro" id="IPR027417">
    <property type="entry name" value="P-loop_NTPase"/>
</dbReference>
<dbReference type="InterPro" id="IPR038726">
    <property type="entry name" value="PDDEXK_AddAB-type"/>
</dbReference>
<dbReference type="EMBL" id="BSNS01000015">
    <property type="protein sequence ID" value="GLQ56029.1"/>
    <property type="molecule type" value="Genomic_DNA"/>
</dbReference>
<evidence type="ECO:0000313" key="3">
    <source>
        <dbReference type="Proteomes" id="UP001156691"/>
    </source>
</evidence>
<organism evidence="2 3">
    <name type="scientific">Devosia nitrariae</name>
    <dbReference type="NCBI Taxonomy" id="2071872"/>
    <lineage>
        <taxon>Bacteria</taxon>
        <taxon>Pseudomonadati</taxon>
        <taxon>Pseudomonadota</taxon>
        <taxon>Alphaproteobacteria</taxon>
        <taxon>Hyphomicrobiales</taxon>
        <taxon>Devosiaceae</taxon>
        <taxon>Devosia</taxon>
    </lineage>
</organism>
<dbReference type="InterPro" id="IPR011604">
    <property type="entry name" value="PDDEXK-like_dom_sf"/>
</dbReference>
<sequence>MTRRIYSIAPHARFLDILAERVLDGTLIGDWPQSGPFWLADITIILPTRRARLALADAFVRRGQILLPDIRTFGGETADEEPFLPPFDASALPPAVSALERRLTLARLVGAWAATPSGQAAFADRPGPAEILSLAESLGDLLDDLAAEGRSAADLERIVPDELAENWQQTLAFLKIALDHWPEVLAERGKADTFVLRNERLARQAQTAPLMFGERPVIAAGSTGSIPATAALLAAVESLPRGALVLPGFDTSLGERDHAALLDERRNPHGHPQYGLAKLLRRLDAGIGDVVELAGEPNVPRTVMVRHTLALTETTALWADNRLPPQALSEATQGMSIIAARTEDEEARAVALAARDGLERRKSVGIVTPDQILARRIAAELRRFGVTVDDAAGEPLFHSPAGRLVRQILALIESDFAPVDLMALLRNPSARLSMERAGVGRLAERIDLGLLRGRRPRPGIAGLLALLEAEDVRLDADAKTDAAALFARLEDACSRLRTLAEQTRTDASAFAHALIAAFDAVAGTDADLPGATELRQWADELVRHVGEGPEFAPRDLDGVLFALMRGVEVRNAIPRRADIAIWGQLEARLQSPDIMILASLNEDKWPEPADPGPWLSRGMRLAAGLEPPERKTGLAAHDFEMALGNHDVILAFSQRLGTSPAVASRLVQRLEAFVGADCAAMLHTRGGQWLDLARRLDAAGRTRPAPIPAPNPPVELRPRKLSVTEIETLMRSPYDIYAKHVLRLSEVDRLGEDPGPRERGTLIHKIFGDFVAEGHDPAAPDALETLERMAADAFAGLEAIADRRDIWLRRFHRAAAQFIDFERARKEQIAQRHAEVRGQWTLAHAEPFTLAGRADRIDVMADGTLEIIDFKTGGVPEPVDMRTFDAPQLLLEAAMSGAGAMEGIAPAHASALTYIKVSLGPEAFLPREFALAEGWTLEGAADEAVRRMNRHVDEFLYGATPMAAQIRPVENQRYAGAYDHLARVAEWSLAQGDDVI</sequence>
<dbReference type="RefSeq" id="WP_284341444.1">
    <property type="nucleotide sequence ID" value="NZ_BSNS01000015.1"/>
</dbReference>
<comment type="caution">
    <text evidence="2">The sequence shown here is derived from an EMBL/GenBank/DDBJ whole genome shotgun (WGS) entry which is preliminary data.</text>
</comment>
<dbReference type="Pfam" id="PF12705">
    <property type="entry name" value="PDDEXK_1"/>
    <property type="match status" value="1"/>
</dbReference>
<protein>
    <submittedName>
        <fullName evidence="2">Double-strand break repair protein AddB</fullName>
    </submittedName>
</protein>
<dbReference type="Proteomes" id="UP001156691">
    <property type="component" value="Unassembled WGS sequence"/>
</dbReference>
<evidence type="ECO:0000259" key="1">
    <source>
        <dbReference type="Pfam" id="PF12705"/>
    </source>
</evidence>
<dbReference type="Gene3D" id="3.90.320.10">
    <property type="match status" value="1"/>
</dbReference>
<name>A0ABQ5W872_9HYPH</name>
<proteinExistence type="predicted"/>
<dbReference type="SUPFAM" id="SSF52540">
    <property type="entry name" value="P-loop containing nucleoside triphosphate hydrolases"/>
    <property type="match status" value="1"/>
</dbReference>
<keyword evidence="3" id="KW-1185">Reference proteome</keyword>
<dbReference type="NCBIfam" id="TIGR02786">
    <property type="entry name" value="addB_alphas"/>
    <property type="match status" value="1"/>
</dbReference>